<dbReference type="SMART" id="SM00320">
    <property type="entry name" value="WD40"/>
    <property type="match status" value="3"/>
</dbReference>
<dbReference type="SUPFAM" id="SSF50978">
    <property type="entry name" value="WD40 repeat-like"/>
    <property type="match status" value="1"/>
</dbReference>
<reference evidence="4" key="2">
    <citation type="submission" date="2023-06" db="EMBL/GenBank/DDBJ databases">
        <authorList>
            <consortium name="Lawrence Berkeley National Laboratory"/>
            <person name="Haridas S."/>
            <person name="Hensen N."/>
            <person name="Bonometti L."/>
            <person name="Westerberg I."/>
            <person name="Brannstrom I.O."/>
            <person name="Guillou S."/>
            <person name="Cros-Aarteil S."/>
            <person name="Calhoun S."/>
            <person name="Kuo A."/>
            <person name="Mondo S."/>
            <person name="Pangilinan J."/>
            <person name="Riley R."/>
            <person name="LaButti K."/>
            <person name="Andreopoulos B."/>
            <person name="Lipzen A."/>
            <person name="Chen C."/>
            <person name="Yanf M."/>
            <person name="Daum C."/>
            <person name="Ng V."/>
            <person name="Clum A."/>
            <person name="Steindorff A."/>
            <person name="Ohm R."/>
            <person name="Martin F."/>
            <person name="Silar P."/>
            <person name="Natvig D."/>
            <person name="Lalanne C."/>
            <person name="Gautier V."/>
            <person name="Ament-velasquez S.L."/>
            <person name="Kruys A."/>
            <person name="Hutchinson M.I."/>
            <person name="Powell A.J."/>
            <person name="Barry K."/>
            <person name="Miller A.N."/>
            <person name="Grigoriev I.V."/>
            <person name="Debuchy R."/>
            <person name="Gladieux P."/>
            <person name="Thoren M.H."/>
            <person name="Johannesson H."/>
        </authorList>
    </citation>
    <scope>NUCLEOTIDE SEQUENCE</scope>
    <source>
        <strain evidence="4">CBS 232.78</strain>
    </source>
</reference>
<dbReference type="PANTHER" id="PTHR19848">
    <property type="entry name" value="WD40 REPEAT PROTEIN"/>
    <property type="match status" value="1"/>
</dbReference>
<dbReference type="InterPro" id="IPR036322">
    <property type="entry name" value="WD40_repeat_dom_sf"/>
</dbReference>
<keyword evidence="5" id="KW-1185">Reference proteome</keyword>
<keyword evidence="1 3" id="KW-0853">WD repeat</keyword>
<dbReference type="PROSITE" id="PS50294">
    <property type="entry name" value="WD_REPEATS_REGION"/>
    <property type="match status" value="1"/>
</dbReference>
<dbReference type="Proteomes" id="UP001285441">
    <property type="component" value="Unassembled WGS sequence"/>
</dbReference>
<dbReference type="Gene3D" id="2.130.10.10">
    <property type="entry name" value="YVTN repeat-like/Quinoprotein amine dehydrogenase"/>
    <property type="match status" value="1"/>
</dbReference>
<dbReference type="InterPro" id="IPR015943">
    <property type="entry name" value="WD40/YVTN_repeat-like_dom_sf"/>
</dbReference>
<sequence>MAAVAIPLEEPSVSGAYPETTAADLDTKEFKVSPLPATDGAVNPIKLEFDVVSVHLPKVFLWWWAGATKYKILPYCPKAVAATLIRSNLLPFSPDGQRLASGSYKTIKIWDPTLGQCLQTLEGHDNSVQSVAFSPDGQRLASGSKDKTIKIWDPTSGQCLQTLEGHNGWVQSVAFSPDGRYLLTDVGRIEVAFSINLR</sequence>
<dbReference type="AlphaFoldDB" id="A0AAE0N2J0"/>
<proteinExistence type="predicted"/>
<dbReference type="PANTHER" id="PTHR19848:SF8">
    <property type="entry name" value="F-BOX AND WD REPEAT DOMAIN CONTAINING 7"/>
    <property type="match status" value="1"/>
</dbReference>
<name>A0AAE0N2J0_9PEZI</name>
<feature type="repeat" description="WD" evidence="3">
    <location>
        <begin position="121"/>
        <end position="162"/>
    </location>
</feature>
<evidence type="ECO:0000256" key="1">
    <source>
        <dbReference type="ARBA" id="ARBA00022574"/>
    </source>
</evidence>
<reference evidence="4" key="1">
    <citation type="journal article" date="2023" name="Mol. Phylogenet. Evol.">
        <title>Genome-scale phylogeny and comparative genomics of the fungal order Sordariales.</title>
        <authorList>
            <person name="Hensen N."/>
            <person name="Bonometti L."/>
            <person name="Westerberg I."/>
            <person name="Brannstrom I.O."/>
            <person name="Guillou S."/>
            <person name="Cros-Aarteil S."/>
            <person name="Calhoun S."/>
            <person name="Haridas S."/>
            <person name="Kuo A."/>
            <person name="Mondo S."/>
            <person name="Pangilinan J."/>
            <person name="Riley R."/>
            <person name="LaButti K."/>
            <person name="Andreopoulos B."/>
            <person name="Lipzen A."/>
            <person name="Chen C."/>
            <person name="Yan M."/>
            <person name="Daum C."/>
            <person name="Ng V."/>
            <person name="Clum A."/>
            <person name="Steindorff A."/>
            <person name="Ohm R.A."/>
            <person name="Martin F."/>
            <person name="Silar P."/>
            <person name="Natvig D.O."/>
            <person name="Lalanne C."/>
            <person name="Gautier V."/>
            <person name="Ament-Velasquez S.L."/>
            <person name="Kruys A."/>
            <person name="Hutchinson M.I."/>
            <person name="Powell A.J."/>
            <person name="Barry K."/>
            <person name="Miller A.N."/>
            <person name="Grigoriev I.V."/>
            <person name="Debuchy R."/>
            <person name="Gladieux P."/>
            <person name="Hiltunen Thoren M."/>
            <person name="Johannesson H."/>
        </authorList>
    </citation>
    <scope>NUCLEOTIDE SEQUENCE</scope>
    <source>
        <strain evidence="4">CBS 232.78</strain>
    </source>
</reference>
<dbReference type="EMBL" id="JAULSW010000011">
    <property type="protein sequence ID" value="KAK3367860.1"/>
    <property type="molecule type" value="Genomic_DNA"/>
</dbReference>
<evidence type="ECO:0000313" key="4">
    <source>
        <dbReference type="EMBL" id="KAK3367860.1"/>
    </source>
</evidence>
<evidence type="ECO:0000313" key="5">
    <source>
        <dbReference type="Proteomes" id="UP001285441"/>
    </source>
</evidence>
<evidence type="ECO:0000256" key="3">
    <source>
        <dbReference type="PROSITE-ProRule" id="PRU00221"/>
    </source>
</evidence>
<dbReference type="InterPro" id="IPR001680">
    <property type="entry name" value="WD40_rpt"/>
</dbReference>
<gene>
    <name evidence="4" type="ORF">B0H63DRAFT_529569</name>
</gene>
<protein>
    <submittedName>
        <fullName evidence="4">WD40-repeat-containing domain protein</fullName>
    </submittedName>
</protein>
<dbReference type="Pfam" id="PF00400">
    <property type="entry name" value="WD40"/>
    <property type="match status" value="3"/>
</dbReference>
<organism evidence="4 5">
    <name type="scientific">Podospora didyma</name>
    <dbReference type="NCBI Taxonomy" id="330526"/>
    <lineage>
        <taxon>Eukaryota</taxon>
        <taxon>Fungi</taxon>
        <taxon>Dikarya</taxon>
        <taxon>Ascomycota</taxon>
        <taxon>Pezizomycotina</taxon>
        <taxon>Sordariomycetes</taxon>
        <taxon>Sordariomycetidae</taxon>
        <taxon>Sordariales</taxon>
        <taxon>Podosporaceae</taxon>
        <taxon>Podospora</taxon>
    </lineage>
</organism>
<keyword evidence="2" id="KW-0677">Repeat</keyword>
<comment type="caution">
    <text evidence="4">The sequence shown here is derived from an EMBL/GenBank/DDBJ whole genome shotgun (WGS) entry which is preliminary data.</text>
</comment>
<evidence type="ECO:0000256" key="2">
    <source>
        <dbReference type="ARBA" id="ARBA00022737"/>
    </source>
</evidence>
<dbReference type="PROSITE" id="PS50082">
    <property type="entry name" value="WD_REPEATS_2"/>
    <property type="match status" value="1"/>
</dbReference>
<accession>A0AAE0N2J0</accession>